<sequence length="260" mass="26898">MTRLQLPDPVSRRTGARHPRSSRWGSGGRLFAVAIVSGALVGACTDFAVHGPDPTPAVVRPSTSLPSPALGIVPAPQVSFAAVSWRDYHEVTLPYSAADGPRSTGGDLASGFARTPLGALLAAVHIAVRANAQWGPKVFEPTITKQVIGPDASSLLAATQGLYDKRHGHLPDGAALGRAYVVLEGFRWQGYSPDSASLDLVSAGPGDSDMTVRAATRIELQWGDSDWRVIAPPGGTWGGSAASIPSADGYVRFPNGGGGS</sequence>
<keyword evidence="4" id="KW-1185">Reference proteome</keyword>
<proteinExistence type="predicted"/>
<evidence type="ECO:0000259" key="2">
    <source>
        <dbReference type="Pfam" id="PF26526"/>
    </source>
</evidence>
<name>A0ABN3AIQ3_9ACTN</name>
<evidence type="ECO:0000313" key="3">
    <source>
        <dbReference type="EMBL" id="GAA2170148.1"/>
    </source>
</evidence>
<feature type="region of interest" description="Disordered" evidence="1">
    <location>
        <begin position="1"/>
        <end position="24"/>
    </location>
</feature>
<dbReference type="Proteomes" id="UP001501020">
    <property type="component" value="Unassembled WGS sequence"/>
</dbReference>
<accession>A0ABN3AIQ3</accession>
<evidence type="ECO:0000313" key="4">
    <source>
        <dbReference type="Proteomes" id="UP001501020"/>
    </source>
</evidence>
<comment type="caution">
    <text evidence="3">The sequence shown here is derived from an EMBL/GenBank/DDBJ whole genome shotgun (WGS) entry which is preliminary data.</text>
</comment>
<dbReference type="Pfam" id="PF26526">
    <property type="entry name" value="DUF8175"/>
    <property type="match status" value="1"/>
</dbReference>
<evidence type="ECO:0000256" key="1">
    <source>
        <dbReference type="SAM" id="MobiDB-lite"/>
    </source>
</evidence>
<reference evidence="3 4" key="1">
    <citation type="journal article" date="2019" name="Int. J. Syst. Evol. Microbiol.">
        <title>The Global Catalogue of Microorganisms (GCM) 10K type strain sequencing project: providing services to taxonomists for standard genome sequencing and annotation.</title>
        <authorList>
            <consortium name="The Broad Institute Genomics Platform"/>
            <consortium name="The Broad Institute Genome Sequencing Center for Infectious Disease"/>
            <person name="Wu L."/>
            <person name="Ma J."/>
        </authorList>
    </citation>
    <scope>NUCLEOTIDE SEQUENCE [LARGE SCALE GENOMIC DNA]</scope>
    <source>
        <strain evidence="3 4">JCM 13850</strain>
    </source>
</reference>
<feature type="domain" description="DUF8175" evidence="2">
    <location>
        <begin position="75"/>
        <end position="252"/>
    </location>
</feature>
<dbReference type="EMBL" id="BAAAMR010000189">
    <property type="protein sequence ID" value="GAA2170148.1"/>
    <property type="molecule type" value="Genomic_DNA"/>
</dbReference>
<gene>
    <name evidence="3" type="ORF">GCM10009727_94060</name>
</gene>
<organism evidence="3 4">
    <name type="scientific">Actinomadura napierensis</name>
    <dbReference type="NCBI Taxonomy" id="267854"/>
    <lineage>
        <taxon>Bacteria</taxon>
        <taxon>Bacillati</taxon>
        <taxon>Actinomycetota</taxon>
        <taxon>Actinomycetes</taxon>
        <taxon>Streptosporangiales</taxon>
        <taxon>Thermomonosporaceae</taxon>
        <taxon>Actinomadura</taxon>
    </lineage>
</organism>
<protein>
    <recommendedName>
        <fullName evidence="2">DUF8175 domain-containing protein</fullName>
    </recommendedName>
</protein>
<dbReference type="InterPro" id="IPR058488">
    <property type="entry name" value="DUF8175"/>
</dbReference>